<dbReference type="OrthoDB" id="762072at2759"/>
<feature type="compositionally biased region" description="Polar residues" evidence="1">
    <location>
        <begin position="609"/>
        <end position="640"/>
    </location>
</feature>
<keyword evidence="4" id="KW-1185">Reference proteome</keyword>
<dbReference type="PANTHER" id="PTHR46445">
    <property type="entry name" value="RNA POLYMERASE II DEGRADATION FACTOR-LIKE PROTEIN (DUF1296)"/>
    <property type="match status" value="1"/>
</dbReference>
<feature type="region of interest" description="Disordered" evidence="1">
    <location>
        <begin position="527"/>
        <end position="546"/>
    </location>
</feature>
<reference evidence="4" key="1">
    <citation type="journal article" date="2016" name="Nature">
        <title>The genome of the seagrass Zostera marina reveals angiosperm adaptation to the sea.</title>
        <authorList>
            <person name="Olsen J.L."/>
            <person name="Rouze P."/>
            <person name="Verhelst B."/>
            <person name="Lin Y.-C."/>
            <person name="Bayer T."/>
            <person name="Collen J."/>
            <person name="Dattolo E."/>
            <person name="De Paoli E."/>
            <person name="Dittami S."/>
            <person name="Maumus F."/>
            <person name="Michel G."/>
            <person name="Kersting A."/>
            <person name="Lauritano C."/>
            <person name="Lohaus R."/>
            <person name="Toepel M."/>
            <person name="Tonon T."/>
            <person name="Vanneste K."/>
            <person name="Amirebrahimi M."/>
            <person name="Brakel J."/>
            <person name="Bostroem C."/>
            <person name="Chovatia M."/>
            <person name="Grimwood J."/>
            <person name="Jenkins J.W."/>
            <person name="Jueterbock A."/>
            <person name="Mraz A."/>
            <person name="Stam W.T."/>
            <person name="Tice H."/>
            <person name="Bornberg-Bauer E."/>
            <person name="Green P.J."/>
            <person name="Pearson G.A."/>
            <person name="Procaccini G."/>
            <person name="Duarte C.M."/>
            <person name="Schmutz J."/>
            <person name="Reusch T.B.H."/>
            <person name="Van de Peer Y."/>
        </authorList>
    </citation>
    <scope>NUCLEOTIDE SEQUENCE [LARGE SCALE GENOMIC DNA]</scope>
    <source>
        <strain evidence="4">cv. Finnish</strain>
    </source>
</reference>
<dbReference type="Pfam" id="PF06972">
    <property type="entry name" value="GIP1_N"/>
    <property type="match status" value="1"/>
</dbReference>
<dbReference type="STRING" id="29655.A0A0K9NQF6"/>
<feature type="region of interest" description="Disordered" evidence="1">
    <location>
        <begin position="1"/>
        <end position="39"/>
    </location>
</feature>
<feature type="region of interest" description="Disordered" evidence="1">
    <location>
        <begin position="85"/>
        <end position="145"/>
    </location>
</feature>
<dbReference type="InterPro" id="IPR009719">
    <property type="entry name" value="GIP1_N"/>
</dbReference>
<dbReference type="InterPro" id="IPR009060">
    <property type="entry name" value="UBA-like_sf"/>
</dbReference>
<comment type="caution">
    <text evidence="3">The sequence shown here is derived from an EMBL/GenBank/DDBJ whole genome shotgun (WGS) entry which is preliminary data.</text>
</comment>
<feature type="compositionally biased region" description="Basic and acidic residues" evidence="1">
    <location>
        <begin position="85"/>
        <end position="104"/>
    </location>
</feature>
<evidence type="ECO:0000313" key="3">
    <source>
        <dbReference type="EMBL" id="KMZ59019.1"/>
    </source>
</evidence>
<dbReference type="OMA" id="QQPFAGN"/>
<dbReference type="PANTHER" id="PTHR46445:SF3">
    <property type="entry name" value="RNA POLYMERASE II DEGRADATION FACTOR-LIKE PROTEIN (DUF1296)-RELATED"/>
    <property type="match status" value="1"/>
</dbReference>
<evidence type="ECO:0000313" key="4">
    <source>
        <dbReference type="Proteomes" id="UP000036987"/>
    </source>
</evidence>
<dbReference type="AlphaFoldDB" id="A0A0K9NQF6"/>
<feature type="region of interest" description="Disordered" evidence="1">
    <location>
        <begin position="809"/>
        <end position="841"/>
    </location>
</feature>
<feature type="region of interest" description="Disordered" evidence="1">
    <location>
        <begin position="601"/>
        <end position="643"/>
    </location>
</feature>
<gene>
    <name evidence="3" type="ORF">ZOSMA_70G00330</name>
</gene>
<dbReference type="SUPFAM" id="SSF46934">
    <property type="entry name" value="UBA-like"/>
    <property type="match status" value="1"/>
</dbReference>
<evidence type="ECO:0000256" key="1">
    <source>
        <dbReference type="SAM" id="MobiDB-lite"/>
    </source>
</evidence>
<feature type="compositionally biased region" description="Polar residues" evidence="1">
    <location>
        <begin position="817"/>
        <end position="829"/>
    </location>
</feature>
<sequence>MSTNNRRSGRDSGPRGSGTVKAGDKFTGGVGCSSSSIPSGSRIIVQNLKEIVNNPENEIYAMLKECNMDPSETINRLLNQDNFQEVKSKRDKKKEVKDTSDSKARGLNNTTNRGGRAANDRTSRVGPAGLINTSYNDYGANRSKPLPKKENVAFTGSNSSILGSAFAGNTIDKVPSLSVNSTDTSAHVVSTTDDVSLKQSMDVQHVWQRMPGQVSMADIVRMGRSHAKVSSKTPNTSAVVPSFQEWQSFPDLPSNPEVTQNPNATAIDGYLPHDGQSFVNQPPIENNSSMFMMSSSSADLVEPSGASSLHDDGLNLRLGSHMNDNQSTNINYSCESLIPDSVISDTSGDGQVEHFDSGSRLILDDASLKNMCSNSQVHTFELIEAFTGNLEQLSIQNEVHDVNTAEENPAVVFPDHLQVTNSDCSHLSFGSFGSVLSAGFPISNTQNNNVKNSLESTSTTTTFHHVDSRIPNFYNDDHSKSNSDENAATSLAISDKDNYDQPSCSHIAGVSTDITHPANEIQYNIPSLTPRDTLSSTPQSSTPEQNYIDANSQVSSISSMMQAYANSLQGSLIASTAQSGRQLDPSYLPLLANETMPAKYSTGGPLINEPTNSLPESSFFSVPQAPQQNSPSLESGSIPTGPSVPQHMPVHPYSQSGLSMSHFANMIGYPFLHPSYAYMPQAAFPPTYTGNAAYHQSQMAAQNVSTKYTLPQYKNTASLNSLQQQSASVPSGYGGFGSSSNIPGSFVLNPLSAPSNATTSFDGALGSQYKDDSAYAASLHQHQNMNSWLQGAGSRTVSALPASTYYNMQQQQGQGQHSGLRQTQQQQPSHYGAASGYPNYYRSQVGNQEQMQMQNDALNMNSSQGVPSQSSHHWQRNY</sequence>
<evidence type="ECO:0000259" key="2">
    <source>
        <dbReference type="Pfam" id="PF06972"/>
    </source>
</evidence>
<organism evidence="3 4">
    <name type="scientific">Zostera marina</name>
    <name type="common">Eelgrass</name>
    <dbReference type="NCBI Taxonomy" id="29655"/>
    <lineage>
        <taxon>Eukaryota</taxon>
        <taxon>Viridiplantae</taxon>
        <taxon>Streptophyta</taxon>
        <taxon>Embryophyta</taxon>
        <taxon>Tracheophyta</taxon>
        <taxon>Spermatophyta</taxon>
        <taxon>Magnoliopsida</taxon>
        <taxon>Liliopsida</taxon>
        <taxon>Zosteraceae</taxon>
        <taxon>Zostera</taxon>
    </lineage>
</organism>
<feature type="region of interest" description="Disordered" evidence="1">
    <location>
        <begin position="859"/>
        <end position="878"/>
    </location>
</feature>
<dbReference type="Proteomes" id="UP000036987">
    <property type="component" value="Unassembled WGS sequence"/>
</dbReference>
<feature type="compositionally biased region" description="Polar residues" evidence="1">
    <location>
        <begin position="859"/>
        <end position="872"/>
    </location>
</feature>
<name>A0A0K9NQF6_ZOSMR</name>
<proteinExistence type="predicted"/>
<feature type="domain" description="GBF-interacting protein 1 N-terminal" evidence="2">
    <location>
        <begin position="37"/>
        <end position="95"/>
    </location>
</feature>
<accession>A0A0K9NQF6</accession>
<protein>
    <recommendedName>
        <fullName evidence="2">GBF-interacting protein 1 N-terminal domain-containing protein</fullName>
    </recommendedName>
</protein>
<dbReference type="EMBL" id="LFYR01001823">
    <property type="protein sequence ID" value="KMZ59019.1"/>
    <property type="molecule type" value="Genomic_DNA"/>
</dbReference>